<feature type="active site" description="Proton acceptor" evidence="11">
    <location>
        <position position="318"/>
    </location>
</feature>
<feature type="binding site" evidence="12">
    <location>
        <position position="121"/>
    </location>
    <ligand>
        <name>NAD(+)</name>
        <dbReference type="ChEBI" id="CHEBI:57540"/>
    </ligand>
</feature>
<evidence type="ECO:0000256" key="5">
    <source>
        <dbReference type="ARBA" id="ARBA00022723"/>
    </source>
</evidence>
<dbReference type="PANTHER" id="PTHR21256">
    <property type="entry name" value="HISTIDINOL DEHYDROGENASE HDH"/>
    <property type="match status" value="1"/>
</dbReference>
<comment type="cofactor">
    <cofactor evidence="14">
        <name>Zn(2+)</name>
        <dbReference type="ChEBI" id="CHEBI:29105"/>
    </cofactor>
    <text evidence="14">Binds 1 zinc ion per subunit.</text>
</comment>
<feature type="binding site" evidence="13">
    <location>
        <position position="253"/>
    </location>
    <ligand>
        <name>substrate</name>
    </ligand>
</feature>
<dbReference type="GO" id="GO:0004399">
    <property type="term" value="F:histidinol dehydrogenase activity"/>
    <property type="evidence" value="ECO:0007669"/>
    <property type="project" value="InterPro"/>
</dbReference>
<evidence type="ECO:0000256" key="16">
    <source>
        <dbReference type="SAM" id="MobiDB-lite"/>
    </source>
</evidence>
<dbReference type="GO" id="GO:0046872">
    <property type="term" value="F:metal ion binding"/>
    <property type="evidence" value="ECO:0007669"/>
    <property type="project" value="UniProtKB-KW"/>
</dbReference>
<feature type="active site" description="Proton acceptor" evidence="11">
    <location>
        <position position="319"/>
    </location>
</feature>
<dbReference type="Proteomes" id="UP000317303">
    <property type="component" value="Unassembled WGS sequence"/>
</dbReference>
<dbReference type="SUPFAM" id="SSF53720">
    <property type="entry name" value="ALDH-like"/>
    <property type="match status" value="1"/>
</dbReference>
<dbReference type="PANTHER" id="PTHR21256:SF14">
    <property type="entry name" value="HISTIDINOL DEHYDROGENASE"/>
    <property type="match status" value="1"/>
</dbReference>
<feature type="binding site" evidence="13">
    <location>
        <position position="319"/>
    </location>
    <ligand>
        <name>substrate</name>
    </ligand>
</feature>
<sequence>MPEILKAPTGGARDTGTDASVAERVSTIISDIRARGDEAVREYSERFDRWSPESFRLSEEEVERIVAGVPDQVLDDIRFVQDQVRGFARHQRDALADVEVETLPGVHLGHRHVPVAAAGAYVPGGRYPLTASAHMTIVTAKVAGVPRVAACTPPIRGEVPAATVAAMHLAGADEIYLLGGVQAMAALAVGTESLPRVDLIAGPGNAYVAEAKRQLFGEVGIDLFAGPTEILVVADHTADPFVVAVDLLSQAEHGPDSPAVLVTTSAELGRAVLDHVERLLPGMPTRDFAEPAWRDHGEVVVVDSLDEAYTVADGYASEHVQILTENPRQALDRMTQYGALFLGEGTCVSYGDKVSGTNHVLPTKGAARYTGGLWVGKYLKTVTYQEITDPAASARLGEVCGRAARVELFEGHARSGDVRAAKYAGASLPWAPEYGSAESAPASPAASSSADSGAPASGVSV</sequence>
<dbReference type="PROSITE" id="PS00611">
    <property type="entry name" value="HISOL_DEHYDROGENASE"/>
    <property type="match status" value="1"/>
</dbReference>
<feature type="region of interest" description="Disordered" evidence="16">
    <location>
        <begin position="435"/>
        <end position="461"/>
    </location>
</feature>
<dbReference type="Pfam" id="PF00815">
    <property type="entry name" value="Histidinol_dh"/>
    <property type="match status" value="1"/>
</dbReference>
<dbReference type="GO" id="GO:0005829">
    <property type="term" value="C:cytosol"/>
    <property type="evidence" value="ECO:0007669"/>
    <property type="project" value="TreeGrafter"/>
</dbReference>
<evidence type="ECO:0000256" key="1">
    <source>
        <dbReference type="ARBA" id="ARBA00003850"/>
    </source>
</evidence>
<evidence type="ECO:0000313" key="18">
    <source>
        <dbReference type="Proteomes" id="UP000317303"/>
    </source>
</evidence>
<dbReference type="PRINTS" id="PR00083">
    <property type="entry name" value="HOLDHDRGNASE"/>
</dbReference>
<accession>A0A660C5U8</accession>
<dbReference type="UniPathway" id="UPA00031">
    <property type="reaction ID" value="UER00014"/>
</dbReference>
<proteinExistence type="inferred from homology"/>
<evidence type="ECO:0000256" key="14">
    <source>
        <dbReference type="PIRSR" id="PIRSR000099-4"/>
    </source>
</evidence>
<evidence type="ECO:0000256" key="15">
    <source>
        <dbReference type="RuleBase" id="RU004175"/>
    </source>
</evidence>
<comment type="similarity">
    <text evidence="3 10 15">Belongs to the histidinol dehydrogenase family.</text>
</comment>
<dbReference type="CDD" id="cd06572">
    <property type="entry name" value="Histidinol_dh"/>
    <property type="match status" value="1"/>
</dbReference>
<evidence type="ECO:0000256" key="9">
    <source>
        <dbReference type="ARBA" id="ARBA00023102"/>
    </source>
</evidence>
<evidence type="ECO:0000256" key="7">
    <source>
        <dbReference type="ARBA" id="ARBA00023002"/>
    </source>
</evidence>
<keyword evidence="6 14" id="KW-0862">Zinc</keyword>
<protein>
    <recommendedName>
        <fullName evidence="4">Histidinol dehydrogenase</fullName>
    </recommendedName>
</protein>
<dbReference type="InterPro" id="IPR022695">
    <property type="entry name" value="Histidinol_DH_monofunct"/>
</dbReference>
<dbReference type="EMBL" id="VLJV01000001">
    <property type="protein sequence ID" value="TWH18878.1"/>
    <property type="molecule type" value="Genomic_DNA"/>
</dbReference>
<dbReference type="InterPro" id="IPR001692">
    <property type="entry name" value="Histidinol_DH_CS"/>
</dbReference>
<dbReference type="FunFam" id="3.40.50.1980:FF:000001">
    <property type="entry name" value="Histidinol dehydrogenase"/>
    <property type="match status" value="1"/>
</dbReference>
<feature type="binding site" evidence="12">
    <location>
        <position position="205"/>
    </location>
    <ligand>
        <name>NAD(+)</name>
        <dbReference type="ChEBI" id="CHEBI:57540"/>
    </ligand>
</feature>
<feature type="binding site" evidence="13">
    <location>
        <position position="250"/>
    </location>
    <ligand>
        <name>substrate</name>
    </ligand>
</feature>
<feature type="binding site" evidence="13">
    <location>
        <position position="352"/>
    </location>
    <ligand>
        <name>substrate</name>
    </ligand>
</feature>
<dbReference type="PIRSF" id="PIRSF000099">
    <property type="entry name" value="Histidinol_dh"/>
    <property type="match status" value="1"/>
</dbReference>
<keyword evidence="9" id="KW-0028">Amino-acid biosynthesis</keyword>
<evidence type="ECO:0000256" key="10">
    <source>
        <dbReference type="PIRNR" id="PIRNR000099"/>
    </source>
</evidence>
<feature type="binding site" evidence="13">
    <location>
        <position position="412"/>
    </location>
    <ligand>
        <name>substrate</name>
    </ligand>
</feature>
<feature type="binding site" evidence="14">
    <location>
        <position position="250"/>
    </location>
    <ligand>
        <name>Zn(2+)</name>
        <dbReference type="ChEBI" id="CHEBI:29105"/>
    </ligand>
</feature>
<comment type="function">
    <text evidence="1">Catalyzes the sequential NAD-dependent oxidations of L-histidinol to L-histidinaldehyde and then to L-histidine.</text>
</comment>
<organism evidence="17 18">
    <name type="scientific">Prauserella rugosa</name>
    <dbReference type="NCBI Taxonomy" id="43354"/>
    <lineage>
        <taxon>Bacteria</taxon>
        <taxon>Bacillati</taxon>
        <taxon>Actinomycetota</taxon>
        <taxon>Actinomycetes</taxon>
        <taxon>Pseudonocardiales</taxon>
        <taxon>Pseudonocardiaceae</taxon>
        <taxon>Prauserella</taxon>
    </lineage>
</organism>
<evidence type="ECO:0000256" key="6">
    <source>
        <dbReference type="ARBA" id="ARBA00022833"/>
    </source>
</evidence>
<dbReference type="GO" id="GO:0000105">
    <property type="term" value="P:L-histidine biosynthetic process"/>
    <property type="evidence" value="ECO:0007669"/>
    <property type="project" value="UniProtKB-UniPathway"/>
</dbReference>
<dbReference type="Gene3D" id="1.20.5.1300">
    <property type="match status" value="1"/>
</dbReference>
<feature type="binding site" evidence="12">
    <location>
        <position position="182"/>
    </location>
    <ligand>
        <name>NAD(+)</name>
        <dbReference type="ChEBI" id="CHEBI:57540"/>
    </ligand>
</feature>
<evidence type="ECO:0000256" key="13">
    <source>
        <dbReference type="PIRSR" id="PIRSR000099-3"/>
    </source>
</evidence>
<keyword evidence="18" id="KW-1185">Reference proteome</keyword>
<feature type="binding site" evidence="13">
    <location>
        <position position="407"/>
    </location>
    <ligand>
        <name>substrate</name>
    </ligand>
</feature>
<reference evidence="17 18" key="1">
    <citation type="submission" date="2019-07" db="EMBL/GenBank/DDBJ databases">
        <title>R&amp;d 2014.</title>
        <authorList>
            <person name="Klenk H.-P."/>
        </authorList>
    </citation>
    <scope>NUCLEOTIDE SEQUENCE [LARGE SCALE GENOMIC DNA]</scope>
    <source>
        <strain evidence="17 18">DSM 43194</strain>
    </source>
</reference>
<dbReference type="GO" id="GO:0051287">
    <property type="term" value="F:NAD binding"/>
    <property type="evidence" value="ECO:0007669"/>
    <property type="project" value="InterPro"/>
</dbReference>
<evidence type="ECO:0000256" key="12">
    <source>
        <dbReference type="PIRSR" id="PIRSR000099-2"/>
    </source>
</evidence>
<comment type="pathway">
    <text evidence="2">Amino-acid biosynthesis; L-histidine biosynthesis; L-histidine from 5-phospho-alpha-D-ribose 1-diphosphate: step 9/9.</text>
</comment>
<dbReference type="InterPro" id="IPR012131">
    <property type="entry name" value="Hstdl_DH"/>
</dbReference>
<keyword evidence="9" id="KW-0368">Histidine biosynthesis</keyword>
<dbReference type="AlphaFoldDB" id="A0A660C5U8"/>
<feature type="binding site" evidence="14">
    <location>
        <position position="412"/>
    </location>
    <ligand>
        <name>Zn(2+)</name>
        <dbReference type="ChEBI" id="CHEBI:29105"/>
    </ligand>
</feature>
<evidence type="ECO:0000256" key="8">
    <source>
        <dbReference type="ARBA" id="ARBA00023027"/>
    </source>
</evidence>
<feature type="binding site" evidence="14">
    <location>
        <position position="352"/>
    </location>
    <ligand>
        <name>Zn(2+)</name>
        <dbReference type="ChEBI" id="CHEBI:29105"/>
    </ligand>
</feature>
<evidence type="ECO:0000256" key="11">
    <source>
        <dbReference type="PIRSR" id="PIRSR000099-1"/>
    </source>
</evidence>
<evidence type="ECO:0000256" key="2">
    <source>
        <dbReference type="ARBA" id="ARBA00004940"/>
    </source>
</evidence>
<dbReference type="RefSeq" id="WP_084705776.1">
    <property type="nucleotide sequence ID" value="NZ_JOIJ01000006.1"/>
</dbReference>
<keyword evidence="5 14" id="KW-0479">Metal-binding</keyword>
<keyword evidence="8 12" id="KW-0520">NAD</keyword>
<dbReference type="FunFam" id="3.40.50.1980:FF:000026">
    <property type="entry name" value="Histidinol dehydrogenase"/>
    <property type="match status" value="1"/>
</dbReference>
<evidence type="ECO:0000313" key="17">
    <source>
        <dbReference type="EMBL" id="TWH18878.1"/>
    </source>
</evidence>
<keyword evidence="7 10" id="KW-0560">Oxidoreductase</keyword>
<evidence type="ECO:0000256" key="4">
    <source>
        <dbReference type="ARBA" id="ARBA00016531"/>
    </source>
</evidence>
<evidence type="ECO:0000256" key="3">
    <source>
        <dbReference type="ARBA" id="ARBA00010178"/>
    </source>
</evidence>
<dbReference type="InterPro" id="IPR016161">
    <property type="entry name" value="Ald_DH/histidinol_DH"/>
</dbReference>
<dbReference type="NCBIfam" id="TIGR00069">
    <property type="entry name" value="hisD"/>
    <property type="match status" value="1"/>
</dbReference>
<feature type="binding site" evidence="14">
    <location>
        <position position="253"/>
    </location>
    <ligand>
        <name>Zn(2+)</name>
        <dbReference type="ChEBI" id="CHEBI:29105"/>
    </ligand>
</feature>
<dbReference type="OrthoDB" id="9805269at2"/>
<comment type="caution">
    <text evidence="17">The sequence shown here is derived from an EMBL/GenBank/DDBJ whole genome shotgun (WGS) entry which is preliminary data.</text>
</comment>
<name>A0A660C5U8_9PSEU</name>
<feature type="binding site" evidence="13">
    <location>
        <position position="228"/>
    </location>
    <ligand>
        <name>substrate</name>
    </ligand>
</feature>
<dbReference type="Gene3D" id="3.40.50.1980">
    <property type="entry name" value="Nitrogenase molybdenum iron protein domain"/>
    <property type="match status" value="2"/>
</dbReference>
<gene>
    <name evidence="17" type="ORF">JD82_00699</name>
</gene>